<evidence type="ECO:0000259" key="9">
    <source>
        <dbReference type="PROSITE" id="PS51462"/>
    </source>
</evidence>
<dbReference type="PANTHER" id="PTHR11839:SF18">
    <property type="entry name" value="NUDIX HYDROLASE DOMAIN-CONTAINING PROTEIN"/>
    <property type="match status" value="1"/>
</dbReference>
<evidence type="ECO:0000256" key="5">
    <source>
        <dbReference type="ARBA" id="ARBA00022801"/>
    </source>
</evidence>
<dbReference type="InterPro" id="IPR015797">
    <property type="entry name" value="NUDIX_hydrolase-like_dom_sf"/>
</dbReference>
<evidence type="ECO:0000313" key="10">
    <source>
        <dbReference type="EMBL" id="SLM15012.1"/>
    </source>
</evidence>
<dbReference type="CDD" id="cd03424">
    <property type="entry name" value="NUDIX_ADPRase_Nudt5_UGPPase_Nudt14"/>
    <property type="match status" value="1"/>
</dbReference>
<dbReference type="GO" id="GO:0019693">
    <property type="term" value="P:ribose phosphate metabolic process"/>
    <property type="evidence" value="ECO:0007669"/>
    <property type="project" value="TreeGrafter"/>
</dbReference>
<proteinExistence type="inferred from homology"/>
<dbReference type="PRINTS" id="PR00502">
    <property type="entry name" value="NUDIXFAMILY"/>
</dbReference>
<dbReference type="AlphaFoldDB" id="A0A3P3XLX6"/>
<evidence type="ECO:0000256" key="2">
    <source>
        <dbReference type="ARBA" id="ARBA00001946"/>
    </source>
</evidence>
<comment type="catalytic activity">
    <reaction evidence="1">
        <text>GDP-alpha-D-mannose + H2O = alpha-D-mannose 1-phosphate + GMP + 2 H(+)</text>
        <dbReference type="Rhea" id="RHEA:27978"/>
        <dbReference type="ChEBI" id="CHEBI:15377"/>
        <dbReference type="ChEBI" id="CHEBI:15378"/>
        <dbReference type="ChEBI" id="CHEBI:57527"/>
        <dbReference type="ChEBI" id="CHEBI:58115"/>
        <dbReference type="ChEBI" id="CHEBI:58409"/>
    </reaction>
</comment>
<comment type="cofactor">
    <cofactor evidence="2">
        <name>Mg(2+)</name>
        <dbReference type="ChEBI" id="CHEBI:18420"/>
    </cofactor>
</comment>
<reference evidence="10" key="1">
    <citation type="submission" date="2017-02" db="EMBL/GenBank/DDBJ databases">
        <authorList>
            <person name="Regsiter A."/>
            <person name="William W."/>
        </authorList>
    </citation>
    <scope>NUCLEOTIDE SEQUENCE</scope>
    <source>
        <strain evidence="10">Bib</strain>
    </source>
</reference>
<dbReference type="PANTHER" id="PTHR11839">
    <property type="entry name" value="UDP/ADP-SUGAR PYROPHOSPHATASE"/>
    <property type="match status" value="1"/>
</dbReference>
<evidence type="ECO:0000256" key="3">
    <source>
        <dbReference type="ARBA" id="ARBA00007275"/>
    </source>
</evidence>
<organism evidence="10">
    <name type="scientific">uncultured spirochete</name>
    <dbReference type="NCBI Taxonomy" id="156406"/>
    <lineage>
        <taxon>Bacteria</taxon>
        <taxon>Pseudomonadati</taxon>
        <taxon>Spirochaetota</taxon>
        <taxon>Spirochaetia</taxon>
        <taxon>Spirochaetales</taxon>
        <taxon>environmental samples</taxon>
    </lineage>
</organism>
<dbReference type="Pfam" id="PF00293">
    <property type="entry name" value="NUDIX"/>
    <property type="match status" value="1"/>
</dbReference>
<sequence length="200" mass="22071">MIAGDGNGARKWAMLSSRKVYECNVFSVFERESRGPDGRVGRFAVMEAKDWAVVVPYVRTENGTSFLMVRQYRHGADEVSLEFPGGVVEPGEEPAHAAARELAEETGWVSARILHAGTVFPNPAIQDNHFHVFVALDPEPKVTRNLDSNEIIDAHLMPADEIRQKMGTGELRHALMVTALFLADKCVAALDEKPARQAES</sequence>
<dbReference type="GO" id="GO:0016462">
    <property type="term" value="F:pyrophosphatase activity"/>
    <property type="evidence" value="ECO:0007669"/>
    <property type="project" value="UniProtKB-ARBA"/>
</dbReference>
<evidence type="ECO:0000256" key="7">
    <source>
        <dbReference type="ARBA" id="ARBA00032272"/>
    </source>
</evidence>
<dbReference type="GO" id="GO:0006753">
    <property type="term" value="P:nucleoside phosphate metabolic process"/>
    <property type="evidence" value="ECO:0007669"/>
    <property type="project" value="TreeGrafter"/>
</dbReference>
<dbReference type="InterPro" id="IPR020084">
    <property type="entry name" value="NUDIX_hydrolase_CS"/>
</dbReference>
<accession>A0A3P3XLX6</accession>
<evidence type="ECO:0000256" key="8">
    <source>
        <dbReference type="RuleBase" id="RU003476"/>
    </source>
</evidence>
<evidence type="ECO:0000256" key="6">
    <source>
        <dbReference type="ARBA" id="ARBA00032162"/>
    </source>
</evidence>
<name>A0A3P3XLX6_9SPIR</name>
<dbReference type="GO" id="GO:0005829">
    <property type="term" value="C:cytosol"/>
    <property type="evidence" value="ECO:0007669"/>
    <property type="project" value="TreeGrafter"/>
</dbReference>
<dbReference type="Gene3D" id="3.90.79.10">
    <property type="entry name" value="Nucleoside Triphosphate Pyrophosphohydrolase"/>
    <property type="match status" value="1"/>
</dbReference>
<dbReference type="EMBL" id="FWDM01000032">
    <property type="protein sequence ID" value="SLM15012.1"/>
    <property type="molecule type" value="Genomic_DNA"/>
</dbReference>
<keyword evidence="5 8" id="KW-0378">Hydrolase</keyword>
<dbReference type="InterPro" id="IPR020476">
    <property type="entry name" value="Nudix_hydrolase"/>
</dbReference>
<dbReference type="SUPFAM" id="SSF55811">
    <property type="entry name" value="Nudix"/>
    <property type="match status" value="1"/>
</dbReference>
<dbReference type="InterPro" id="IPR000086">
    <property type="entry name" value="NUDIX_hydrolase_dom"/>
</dbReference>
<feature type="domain" description="Nudix hydrolase" evidence="9">
    <location>
        <begin position="48"/>
        <end position="184"/>
    </location>
</feature>
<dbReference type="PROSITE" id="PS00893">
    <property type="entry name" value="NUDIX_BOX"/>
    <property type="match status" value="1"/>
</dbReference>
<evidence type="ECO:0000256" key="1">
    <source>
        <dbReference type="ARBA" id="ARBA00000847"/>
    </source>
</evidence>
<comment type="similarity">
    <text evidence="3">Belongs to the Nudix hydrolase family. NudK subfamily.</text>
</comment>
<protein>
    <recommendedName>
        <fullName evidence="4">GDP-mannose pyrophosphatase</fullName>
    </recommendedName>
    <alternativeName>
        <fullName evidence="6">GDP-mannose hydrolase</fullName>
    </alternativeName>
    <alternativeName>
        <fullName evidence="7">GDPMK</fullName>
    </alternativeName>
</protein>
<gene>
    <name evidence="10" type="ORF">SPIROBIBN47_380031</name>
</gene>
<dbReference type="PROSITE" id="PS51462">
    <property type="entry name" value="NUDIX"/>
    <property type="match status" value="1"/>
</dbReference>
<evidence type="ECO:0000256" key="4">
    <source>
        <dbReference type="ARBA" id="ARBA00016377"/>
    </source>
</evidence>